<feature type="domain" description="Polysaccharide chain length determinant N-terminal" evidence="7">
    <location>
        <begin position="10"/>
        <end position="66"/>
    </location>
</feature>
<keyword evidence="5 6" id="KW-0472">Membrane</keyword>
<protein>
    <recommendedName>
        <fullName evidence="7">Polysaccharide chain length determinant N-terminal domain-containing protein</fullName>
    </recommendedName>
</protein>
<dbReference type="InterPro" id="IPR003856">
    <property type="entry name" value="LPS_length_determ_N"/>
</dbReference>
<dbReference type="Pfam" id="PF02706">
    <property type="entry name" value="Wzz"/>
    <property type="match status" value="1"/>
</dbReference>
<evidence type="ECO:0000256" key="4">
    <source>
        <dbReference type="ARBA" id="ARBA00022989"/>
    </source>
</evidence>
<evidence type="ECO:0000256" key="6">
    <source>
        <dbReference type="SAM" id="Phobius"/>
    </source>
</evidence>
<keyword evidence="2" id="KW-1003">Cell membrane</keyword>
<evidence type="ECO:0000256" key="5">
    <source>
        <dbReference type="ARBA" id="ARBA00023136"/>
    </source>
</evidence>
<gene>
    <name evidence="8" type="ORF">METZ01_LOCUS513216</name>
</gene>
<name>A0A383ETW2_9ZZZZ</name>
<dbReference type="EMBL" id="UINC01228864">
    <property type="protein sequence ID" value="SVE60362.1"/>
    <property type="molecule type" value="Genomic_DNA"/>
</dbReference>
<evidence type="ECO:0000259" key="7">
    <source>
        <dbReference type="Pfam" id="PF02706"/>
    </source>
</evidence>
<evidence type="ECO:0000313" key="8">
    <source>
        <dbReference type="EMBL" id="SVE60362.1"/>
    </source>
</evidence>
<evidence type="ECO:0000256" key="3">
    <source>
        <dbReference type="ARBA" id="ARBA00022692"/>
    </source>
</evidence>
<evidence type="ECO:0000256" key="1">
    <source>
        <dbReference type="ARBA" id="ARBA00004651"/>
    </source>
</evidence>
<feature type="non-terminal residue" evidence="8">
    <location>
        <position position="182"/>
    </location>
</feature>
<keyword evidence="4 6" id="KW-1133">Transmembrane helix</keyword>
<organism evidence="8">
    <name type="scientific">marine metagenome</name>
    <dbReference type="NCBI Taxonomy" id="408172"/>
    <lineage>
        <taxon>unclassified sequences</taxon>
        <taxon>metagenomes</taxon>
        <taxon>ecological metagenomes</taxon>
    </lineage>
</organism>
<keyword evidence="3 6" id="KW-0812">Transmembrane</keyword>
<sequence>MTQMQEYEREVQLIDYIDVVVKWKWLIAAVTLMFVVGSLLRSSLQTQPTWYSAKALIYVASSQAASVEGRATEVTLPTLSPAFYRSIALADEVRLKMEILRIALRDSMGLDSAPMGMQVGIVEKTGIELEVRSTVPGLPVPLVNAWTDTFMSLSEGLSASELGSMHQAVAAQFDSARVRLED</sequence>
<comment type="subcellular location">
    <subcellularLocation>
        <location evidence="1">Cell membrane</location>
        <topology evidence="1">Multi-pass membrane protein</topology>
    </subcellularLocation>
</comment>
<proteinExistence type="predicted"/>
<evidence type="ECO:0000256" key="2">
    <source>
        <dbReference type="ARBA" id="ARBA00022475"/>
    </source>
</evidence>
<accession>A0A383ETW2</accession>
<dbReference type="AlphaFoldDB" id="A0A383ETW2"/>
<dbReference type="GO" id="GO:0005886">
    <property type="term" value="C:plasma membrane"/>
    <property type="evidence" value="ECO:0007669"/>
    <property type="project" value="UniProtKB-SubCell"/>
</dbReference>
<feature type="transmembrane region" description="Helical" evidence="6">
    <location>
        <begin position="25"/>
        <end position="44"/>
    </location>
</feature>
<reference evidence="8" key="1">
    <citation type="submission" date="2018-05" db="EMBL/GenBank/DDBJ databases">
        <authorList>
            <person name="Lanie J.A."/>
            <person name="Ng W.-L."/>
            <person name="Kazmierczak K.M."/>
            <person name="Andrzejewski T.M."/>
            <person name="Davidsen T.M."/>
            <person name="Wayne K.J."/>
            <person name="Tettelin H."/>
            <person name="Glass J.I."/>
            <person name="Rusch D."/>
            <person name="Podicherti R."/>
            <person name="Tsui H.-C.T."/>
            <person name="Winkler M.E."/>
        </authorList>
    </citation>
    <scope>NUCLEOTIDE SEQUENCE</scope>
</reference>